<accession>A0A6N9YPJ0</accession>
<feature type="transmembrane region" description="Helical" evidence="2">
    <location>
        <begin position="88"/>
        <end position="108"/>
    </location>
</feature>
<dbReference type="AlphaFoldDB" id="A0A6N9YPJ0"/>
<sequence>MNDVERDHEESAHRHSLAIPRRVLVSLAIAVALLAIAAFTLSFDALRDLALIAGLNRRLVWLWPIVVDGFIVIATIAAVLLRPRGWKVAWYPWFTLMLAAAVSVWGNALHAATHADLNRVTLVVAALVSAVPALSLLLASHLLVVLLAPPESVRAVRVVRNAHTTEATLNSAHSDDHGASHSNTHARATTRRSSDHGRQHARRAISTRKPTNEELRAWVNEELRGGRAVTGVTVGERFRVSGATGRRWLKSLRATAQDRSQSSPTPNEVAGAPRGGSGSGSNGLGAE</sequence>
<dbReference type="InterPro" id="IPR021235">
    <property type="entry name" value="DUF2637"/>
</dbReference>
<evidence type="ECO:0000256" key="2">
    <source>
        <dbReference type="SAM" id="Phobius"/>
    </source>
</evidence>
<feature type="compositionally biased region" description="Polar residues" evidence="1">
    <location>
        <begin position="257"/>
        <end position="266"/>
    </location>
</feature>
<evidence type="ECO:0000313" key="3">
    <source>
        <dbReference type="EMBL" id="NED96850.1"/>
    </source>
</evidence>
<keyword evidence="4" id="KW-1185">Reference proteome</keyword>
<comment type="caution">
    <text evidence="3">The sequence shown here is derived from an EMBL/GenBank/DDBJ whole genome shotgun (WGS) entry which is preliminary data.</text>
</comment>
<evidence type="ECO:0000313" key="4">
    <source>
        <dbReference type="Proteomes" id="UP000469185"/>
    </source>
</evidence>
<keyword evidence="2" id="KW-0812">Transmembrane</keyword>
<organism evidence="3 4">
    <name type="scientific">Phytoactinopolyspora alkaliphila</name>
    <dbReference type="NCBI Taxonomy" id="1783498"/>
    <lineage>
        <taxon>Bacteria</taxon>
        <taxon>Bacillati</taxon>
        <taxon>Actinomycetota</taxon>
        <taxon>Actinomycetes</taxon>
        <taxon>Jiangellales</taxon>
        <taxon>Jiangellaceae</taxon>
        <taxon>Phytoactinopolyspora</taxon>
    </lineage>
</organism>
<feature type="transmembrane region" description="Helical" evidence="2">
    <location>
        <begin position="120"/>
        <end position="147"/>
    </location>
</feature>
<feature type="compositionally biased region" description="Gly residues" evidence="1">
    <location>
        <begin position="273"/>
        <end position="287"/>
    </location>
</feature>
<protein>
    <submittedName>
        <fullName evidence="3">DUF2637 domain-containing protein</fullName>
    </submittedName>
</protein>
<dbReference type="EMBL" id="JAAGOB010000008">
    <property type="protein sequence ID" value="NED96850.1"/>
    <property type="molecule type" value="Genomic_DNA"/>
</dbReference>
<dbReference type="Proteomes" id="UP000469185">
    <property type="component" value="Unassembled WGS sequence"/>
</dbReference>
<evidence type="ECO:0000256" key="1">
    <source>
        <dbReference type="SAM" id="MobiDB-lite"/>
    </source>
</evidence>
<feature type="region of interest" description="Disordered" evidence="1">
    <location>
        <begin position="167"/>
        <end position="212"/>
    </location>
</feature>
<feature type="region of interest" description="Disordered" evidence="1">
    <location>
        <begin position="253"/>
        <end position="287"/>
    </location>
</feature>
<gene>
    <name evidence="3" type="ORF">G1H11_16205</name>
</gene>
<proteinExistence type="predicted"/>
<dbReference type="Pfam" id="PF10935">
    <property type="entry name" value="DUF2637"/>
    <property type="match status" value="1"/>
</dbReference>
<dbReference type="RefSeq" id="WP_163819627.1">
    <property type="nucleotide sequence ID" value="NZ_JAAGOB010000008.1"/>
</dbReference>
<feature type="transmembrane region" description="Helical" evidence="2">
    <location>
        <begin position="61"/>
        <end position="81"/>
    </location>
</feature>
<reference evidence="3 4" key="1">
    <citation type="submission" date="2020-02" db="EMBL/GenBank/DDBJ databases">
        <authorList>
            <person name="Li X.-J."/>
            <person name="Feng X.-M."/>
        </authorList>
    </citation>
    <scope>NUCLEOTIDE SEQUENCE [LARGE SCALE GENOMIC DNA]</scope>
    <source>
        <strain evidence="3 4">CGMCC 4.7225</strain>
    </source>
</reference>
<keyword evidence="2" id="KW-1133">Transmembrane helix</keyword>
<keyword evidence="2" id="KW-0472">Membrane</keyword>
<name>A0A6N9YPJ0_9ACTN</name>
<feature type="transmembrane region" description="Helical" evidence="2">
    <location>
        <begin position="23"/>
        <end position="41"/>
    </location>
</feature>